<sequence>MEYEKVVQYVKDYGIYFKTSNTWKLNLNSGYYIKYQTLENEEMLFISNGLIKGVLIDIYLQSFKLDLLKYTNIYDVIDYHLGIKPDNSNIEKFMWGR</sequence>
<evidence type="ECO:0000313" key="2">
    <source>
        <dbReference type="Proteomes" id="UP000503318"/>
    </source>
</evidence>
<accession>A0A6H0X5Q0</accession>
<proteinExistence type="predicted"/>
<protein>
    <submittedName>
        <fullName evidence="1">Uncharacterized protein</fullName>
    </submittedName>
</protein>
<reference evidence="1 2" key="1">
    <citation type="submission" date="2020-03" db="EMBL/GenBank/DDBJ databases">
        <title>Variable regions in the genome of staphylococcal bacteriophage Twort.</title>
        <authorList>
            <person name="Glowacka-Rutkowska A."/>
            <person name="Gawor J."/>
            <person name="Lobocka M."/>
        </authorList>
    </citation>
    <scope>NUCLEOTIDE SEQUENCE [LARGE SCALE GENOMIC DNA]</scope>
</reference>
<dbReference type="KEGG" id="vg:5130336"/>
<gene>
    <name evidence="1" type="ORF">TwortDSMZ_186</name>
</gene>
<dbReference type="EMBL" id="MT151386">
    <property type="protein sequence ID" value="QIW89182.1"/>
    <property type="molecule type" value="Genomic_DNA"/>
</dbReference>
<name>A0A6H0X5Q0_BPTWO</name>
<dbReference type="RefSeq" id="YP_238644.1">
    <property type="nucleotide sequence ID" value="NC_007021.1"/>
</dbReference>
<dbReference type="Proteomes" id="UP000503318">
    <property type="component" value="Segment"/>
</dbReference>
<evidence type="ECO:0000313" key="1">
    <source>
        <dbReference type="EMBL" id="QIW89182.1"/>
    </source>
</evidence>
<organism evidence="1 2">
    <name type="scientific">Staphylococcus phage Twort (strain DSM 17442 / HER 48)</name>
    <name type="common">Bacteriophage Twort</name>
    <dbReference type="NCBI Taxonomy" id="2908167"/>
    <lineage>
        <taxon>Viruses</taxon>
        <taxon>Duplodnaviria</taxon>
        <taxon>Heunggongvirae</taxon>
        <taxon>Uroviricota</taxon>
        <taxon>Caudoviricetes</taxon>
        <taxon>Herelleviridae</taxon>
        <taxon>Twortvirinae</taxon>
        <taxon>Twortvirus</taxon>
        <taxon>Twortvirus twort</taxon>
    </lineage>
</organism>
<organismHost>
    <name type="scientific">Twortvirus twort</name>
    <dbReference type="NCBI Taxonomy" id="55510"/>
</organismHost>